<evidence type="ECO:0000313" key="2">
    <source>
        <dbReference type="WBParaSite" id="Csp11.Scaffold630.g18255.t1"/>
    </source>
</evidence>
<dbReference type="WBParaSite" id="Csp11.Scaffold630.g18255.t1">
    <property type="protein sequence ID" value="Csp11.Scaffold630.g18255.t1"/>
    <property type="gene ID" value="Csp11.Scaffold630.g18255"/>
</dbReference>
<sequence length="72" mass="8375">MRALDANCQFENHWSFDCFPKEHLSNKQLANKSQLCNPFNPSFFFFFFCFPSRVTDQHQLLNIGGASVIQSQ</sequence>
<name>A0A1I7UQ85_9PELO</name>
<protein>
    <submittedName>
        <fullName evidence="2">Ovule protein</fullName>
    </submittedName>
</protein>
<accession>A0A1I7UQ85</accession>
<dbReference type="Proteomes" id="UP000095282">
    <property type="component" value="Unplaced"/>
</dbReference>
<evidence type="ECO:0000313" key="1">
    <source>
        <dbReference type="Proteomes" id="UP000095282"/>
    </source>
</evidence>
<dbReference type="AlphaFoldDB" id="A0A1I7UQ85"/>
<reference evidence="2" key="1">
    <citation type="submission" date="2016-11" db="UniProtKB">
        <authorList>
            <consortium name="WormBaseParasite"/>
        </authorList>
    </citation>
    <scope>IDENTIFICATION</scope>
</reference>
<proteinExistence type="predicted"/>
<keyword evidence="1" id="KW-1185">Reference proteome</keyword>
<organism evidence="1 2">
    <name type="scientific">Caenorhabditis tropicalis</name>
    <dbReference type="NCBI Taxonomy" id="1561998"/>
    <lineage>
        <taxon>Eukaryota</taxon>
        <taxon>Metazoa</taxon>
        <taxon>Ecdysozoa</taxon>
        <taxon>Nematoda</taxon>
        <taxon>Chromadorea</taxon>
        <taxon>Rhabditida</taxon>
        <taxon>Rhabditina</taxon>
        <taxon>Rhabditomorpha</taxon>
        <taxon>Rhabditoidea</taxon>
        <taxon>Rhabditidae</taxon>
        <taxon>Peloderinae</taxon>
        <taxon>Caenorhabditis</taxon>
    </lineage>
</organism>